<reference evidence="1 2" key="1">
    <citation type="submission" date="2012-05" db="EMBL/GenBank/DDBJ databases">
        <title>Genome sequence of Nitritalea halalkaliphila LW7.</title>
        <authorList>
            <person name="Jangir P.K."/>
            <person name="Singh A."/>
            <person name="Shivaji S."/>
            <person name="Sharma R."/>
        </authorList>
    </citation>
    <scope>NUCLEOTIDE SEQUENCE [LARGE SCALE GENOMIC DNA]</scope>
    <source>
        <strain evidence="1 2">LW7</strain>
    </source>
</reference>
<dbReference type="RefSeq" id="WP_009054854.1">
    <property type="nucleotide sequence ID" value="NZ_AJYA01000019.1"/>
</dbReference>
<dbReference type="OrthoDB" id="669053at2"/>
<proteinExistence type="predicted"/>
<name>I5C4B4_9BACT</name>
<dbReference type="STRING" id="1189621.A3SI_09428"/>
<dbReference type="InterPro" id="IPR025535">
    <property type="entry name" value="DUF4421"/>
</dbReference>
<evidence type="ECO:0000313" key="1">
    <source>
        <dbReference type="EMBL" id="EIM76666.1"/>
    </source>
</evidence>
<keyword evidence="2" id="KW-1185">Reference proteome</keyword>
<dbReference type="AlphaFoldDB" id="I5C4B4"/>
<comment type="caution">
    <text evidence="1">The sequence shown here is derived from an EMBL/GenBank/DDBJ whole genome shotgun (WGS) entry which is preliminary data.</text>
</comment>
<protein>
    <submittedName>
        <fullName evidence="1">Uncharacterized protein</fullName>
    </submittedName>
</protein>
<accession>I5C4B4</accession>
<sequence length="152" mass="17257">MEGFGGRISRLPLGFSAQEAEGMDLLALNFFSLGPNAAYAHTFVWRGFFLTGMLSAALPLSYSQQFFHEPNAPREHVFGVGMQLFLRGFVGYDAGRWSVNANYVHNRVELLAGDLLPMTLMTGNYRINFIYRFGVSERVYPIAELFNLRRYL</sequence>
<gene>
    <name evidence="1" type="ORF">A3SI_09428</name>
</gene>
<evidence type="ECO:0000313" key="2">
    <source>
        <dbReference type="Proteomes" id="UP000005551"/>
    </source>
</evidence>
<dbReference type="Proteomes" id="UP000005551">
    <property type="component" value="Unassembled WGS sequence"/>
</dbReference>
<organism evidence="1 2">
    <name type="scientific">Nitritalea halalkaliphila LW7</name>
    <dbReference type="NCBI Taxonomy" id="1189621"/>
    <lineage>
        <taxon>Bacteria</taxon>
        <taxon>Pseudomonadati</taxon>
        <taxon>Bacteroidota</taxon>
        <taxon>Cytophagia</taxon>
        <taxon>Cytophagales</taxon>
        <taxon>Cyclobacteriaceae</taxon>
        <taxon>Nitritalea</taxon>
    </lineage>
</organism>
<dbReference type="Pfam" id="PF14391">
    <property type="entry name" value="DUF4421"/>
    <property type="match status" value="1"/>
</dbReference>
<dbReference type="EMBL" id="AJYA01000019">
    <property type="protein sequence ID" value="EIM76666.1"/>
    <property type="molecule type" value="Genomic_DNA"/>
</dbReference>